<dbReference type="Proteomes" id="UP001153069">
    <property type="component" value="Unassembled WGS sequence"/>
</dbReference>
<evidence type="ECO:0000256" key="1">
    <source>
        <dbReference type="SAM" id="MobiDB-lite"/>
    </source>
</evidence>
<gene>
    <name evidence="2" type="ORF">SEMRO_3584_G349370.1</name>
</gene>
<dbReference type="Gene3D" id="3.30.710.10">
    <property type="entry name" value="Potassium Channel Kv1.1, Chain A"/>
    <property type="match status" value="1"/>
</dbReference>
<evidence type="ECO:0000313" key="2">
    <source>
        <dbReference type="EMBL" id="CAB9531475.1"/>
    </source>
</evidence>
<evidence type="ECO:0000313" key="3">
    <source>
        <dbReference type="Proteomes" id="UP001153069"/>
    </source>
</evidence>
<protein>
    <recommendedName>
        <fullName evidence="4">BTB domain-containing protein</fullName>
    </recommendedName>
</protein>
<dbReference type="InterPro" id="IPR011333">
    <property type="entry name" value="SKP1/BTB/POZ_sf"/>
</dbReference>
<name>A0A9N8I096_9STRA</name>
<comment type="caution">
    <text evidence="2">The sequence shown here is derived from an EMBL/GenBank/DDBJ whole genome shotgun (WGS) entry which is preliminary data.</text>
</comment>
<dbReference type="OrthoDB" id="56757at2759"/>
<dbReference type="AlphaFoldDB" id="A0A9N8I096"/>
<accession>A0A9N8I096</accession>
<evidence type="ECO:0008006" key="4">
    <source>
        <dbReference type="Google" id="ProtNLM"/>
    </source>
</evidence>
<feature type="region of interest" description="Disordered" evidence="1">
    <location>
        <begin position="37"/>
        <end position="58"/>
    </location>
</feature>
<reference evidence="2" key="1">
    <citation type="submission" date="2020-06" db="EMBL/GenBank/DDBJ databases">
        <authorList>
            <consortium name="Plant Systems Biology data submission"/>
        </authorList>
    </citation>
    <scope>NUCLEOTIDE SEQUENCE</scope>
    <source>
        <strain evidence="2">D6</strain>
    </source>
</reference>
<organism evidence="2 3">
    <name type="scientific">Seminavis robusta</name>
    <dbReference type="NCBI Taxonomy" id="568900"/>
    <lineage>
        <taxon>Eukaryota</taxon>
        <taxon>Sar</taxon>
        <taxon>Stramenopiles</taxon>
        <taxon>Ochrophyta</taxon>
        <taxon>Bacillariophyta</taxon>
        <taxon>Bacillariophyceae</taxon>
        <taxon>Bacillariophycidae</taxon>
        <taxon>Naviculales</taxon>
        <taxon>Naviculaceae</taxon>
        <taxon>Seminavis</taxon>
    </lineage>
</organism>
<proteinExistence type="predicted"/>
<sequence length="368" mass="41466">MSDDDGILSDSDSEACAIGSQIRKALKRRILLDASEAKEDNNLPKRKKPKQEQVSWRDDPVESYSDWKLIVVDLSMDEGNEESVTTYNIHKCMAVSGRHCSDFLAEQFRVARIGENKDLAASTHLELAPALAESVPKLLDYIYGANLKYNLRAKEVVALHSLGHTFKIPSLQKATELICHKKMTTQNASSFYRWAASLKNDKLENVTVKYIVDHILEIDGESDLVCNGEMLLWNQILDHLDTNKLYDNQEDAQARSFDLSILFAKVCKRHIETISLFWFSEVMTDKLVLPHIDPSVAFDFCEMDETLQAKFAPEEDLSFSCLQERCARSIASVKAANKGDMAKHLGERSKAFCVEVILASKASINVIE</sequence>
<keyword evidence="3" id="KW-1185">Reference proteome</keyword>
<dbReference type="EMBL" id="CAICTM010003582">
    <property type="protein sequence ID" value="CAB9531475.1"/>
    <property type="molecule type" value="Genomic_DNA"/>
</dbReference>